<accession>A0A7W1T7G6</accession>
<dbReference type="EMBL" id="JABJVM010000011">
    <property type="protein sequence ID" value="MBA3926908.1"/>
    <property type="molecule type" value="Genomic_DNA"/>
</dbReference>
<gene>
    <name evidence="1" type="ORF">HPK16_11190</name>
</gene>
<dbReference type="Proteomes" id="UP000548787">
    <property type="component" value="Unassembled WGS sequence"/>
</dbReference>
<keyword evidence="2" id="KW-1185">Reference proteome</keyword>
<reference evidence="1 2" key="1">
    <citation type="submission" date="2020-05" db="EMBL/GenBank/DDBJ databases">
        <authorList>
            <person name="Carlin C.R."/>
        </authorList>
    </citation>
    <scope>NUCLEOTIDE SEQUENCE [LARGE SCALE GENOMIC DNA]</scope>
    <source>
        <strain evidence="1 2">FSL W9-0585</strain>
    </source>
</reference>
<evidence type="ECO:0000313" key="2">
    <source>
        <dbReference type="Proteomes" id="UP000548787"/>
    </source>
</evidence>
<protein>
    <submittedName>
        <fullName evidence="1">Uncharacterized protein</fullName>
    </submittedName>
</protein>
<dbReference type="AlphaFoldDB" id="A0A7W1T7G6"/>
<evidence type="ECO:0000313" key="1">
    <source>
        <dbReference type="EMBL" id="MBA3926908.1"/>
    </source>
</evidence>
<reference evidence="1 2" key="2">
    <citation type="submission" date="2020-08" db="EMBL/GenBank/DDBJ databases">
        <title>Listeria ohnekaius sp. nov. and Listeria portnoyii sp. nov. isolated from non-agricultural and natural environments.</title>
        <authorList>
            <person name="Weller D."/>
            <person name="Belias A.M."/>
            <person name="Liao J."/>
            <person name="Guo S."/>
            <person name="Orsi R.H."/>
            <person name="Wiedmann M."/>
        </authorList>
    </citation>
    <scope>NUCLEOTIDE SEQUENCE [LARGE SCALE GENOMIC DNA]</scope>
    <source>
        <strain evidence="1 2">FSL W9-0585</strain>
    </source>
</reference>
<sequence>MKKIKFLIPIILILALVVISAVFWEPKNTETTEASKINIPTIENPFFLKGNAYISLHKGETFSLSLPFLFGDSSIGEISAVIFDASEVEVEVGEVNETPNQYGKAGLGYLSLDITINKAGIFNAQKLRLISGDSSVTVDIGKLVFDVNNDAPPTNLEFTGAAVQTAMNEYTLGIQNNDKSEDVTIKSVTAELAALHLHTLTTSVPAGKSVSRTLALSGDPERYAWYVLKPKVVYTIAGHEKITSGYPTILQLGEWSQENVDSIFGNKADSEYK</sequence>
<comment type="caution">
    <text evidence="1">The sequence shown here is derived from an EMBL/GenBank/DDBJ whole genome shotgun (WGS) entry which is preliminary data.</text>
</comment>
<dbReference type="RefSeq" id="WP_181677037.1">
    <property type="nucleotide sequence ID" value="NZ_JABJVM010000011.1"/>
</dbReference>
<name>A0A7W1T7G6_9LIST</name>
<organism evidence="1 2">
    <name type="scientific">Listeria rustica</name>
    <dbReference type="NCBI Taxonomy" id="2713503"/>
    <lineage>
        <taxon>Bacteria</taxon>
        <taxon>Bacillati</taxon>
        <taxon>Bacillota</taxon>
        <taxon>Bacilli</taxon>
        <taxon>Bacillales</taxon>
        <taxon>Listeriaceae</taxon>
        <taxon>Listeria</taxon>
    </lineage>
</organism>
<proteinExistence type="predicted"/>